<comment type="similarity">
    <text evidence="1">Belongs to the LOB domain-containing protein family.</text>
</comment>
<evidence type="ECO:0000256" key="1">
    <source>
        <dbReference type="ARBA" id="ARBA00005474"/>
    </source>
</evidence>
<proteinExistence type="inferred from homology"/>
<protein>
    <submittedName>
        <fullName evidence="6">LOB domain-containing protein 37-like</fullName>
    </submittedName>
</protein>
<keyword evidence="5" id="KW-1185">Reference proteome</keyword>
<dbReference type="PROSITE" id="PS50891">
    <property type="entry name" value="LOB"/>
    <property type="match status" value="1"/>
</dbReference>
<dbReference type="RefSeq" id="XP_031403236.1">
    <property type="nucleotide sequence ID" value="XM_031547376.1"/>
</dbReference>
<reference evidence="4" key="1">
    <citation type="journal article" date="2017" name="Plant J.">
        <title>The pomegranate (Punica granatum L.) genome and the genomics of punicalagin biosynthesis.</title>
        <authorList>
            <person name="Qin G."/>
            <person name="Xu C."/>
            <person name="Ming R."/>
            <person name="Tang H."/>
            <person name="Guyot R."/>
            <person name="Kramer E.M."/>
            <person name="Hu Y."/>
            <person name="Yi X."/>
            <person name="Qi Y."/>
            <person name="Xu X."/>
            <person name="Gao Z."/>
            <person name="Pan H."/>
            <person name="Jian J."/>
            <person name="Tian Y."/>
            <person name="Yue Z."/>
            <person name="Xu Y."/>
        </authorList>
    </citation>
    <scope>NUCLEOTIDE SEQUENCE [LARGE SCALE GENOMIC DNA]</scope>
    <source>
        <strain evidence="4">cv. Dabenzi</strain>
    </source>
</reference>
<dbReference type="OrthoDB" id="1922547at2759"/>
<dbReference type="Proteomes" id="UP000197138">
    <property type="component" value="Unassembled WGS sequence"/>
</dbReference>
<dbReference type="EMBL" id="MTKT01004609">
    <property type="protein sequence ID" value="OWM70793.1"/>
    <property type="molecule type" value="Genomic_DNA"/>
</dbReference>
<accession>A0A218WE28</accession>
<reference evidence="3" key="2">
    <citation type="submission" date="2017-06" db="EMBL/GenBank/DDBJ databases">
        <title>The pomegranate genome and the genomics of punicalagin biosynthesis.</title>
        <authorList>
            <person name="Xu C."/>
        </authorList>
    </citation>
    <scope>NUCLEOTIDE SEQUENCE [LARGE SCALE GENOMIC DNA]</scope>
    <source>
        <tissue evidence="3">Fresh leaf</tissue>
    </source>
</reference>
<dbReference type="PANTHER" id="PTHR31304:SF1">
    <property type="entry name" value="LOB DOMAIN-CONTAINING PROTEIN 39"/>
    <property type="match status" value="1"/>
</dbReference>
<dbReference type="Pfam" id="PF03195">
    <property type="entry name" value="LOB"/>
    <property type="match status" value="1"/>
</dbReference>
<reference evidence="5" key="3">
    <citation type="journal article" date="2020" name="Plant Biotechnol. J.">
        <title>The pomegranate (Punica granatum L.) draft genome dissects genetic divergence between soft- and hard-seeded cultivars.</title>
        <authorList>
            <person name="Luo X."/>
            <person name="Li H."/>
            <person name="Wu Z."/>
            <person name="Yao W."/>
            <person name="Zhao P."/>
            <person name="Cao D."/>
            <person name="Yu H."/>
            <person name="Li K."/>
            <person name="Poudel K."/>
            <person name="Zhao D."/>
            <person name="Zhang F."/>
            <person name="Xia X."/>
            <person name="Chen L."/>
            <person name="Wang Q."/>
            <person name="Jing D."/>
            <person name="Cao S."/>
        </authorList>
    </citation>
    <scope>NUCLEOTIDE SEQUENCE [LARGE SCALE GENOMIC DNA]</scope>
</reference>
<dbReference type="PANTHER" id="PTHR31304">
    <property type="entry name" value="LOB DOMAIN-CONTAINING PROTEIN 38"/>
    <property type="match status" value="1"/>
</dbReference>
<gene>
    <name evidence="6" type="primary">LOC116212721</name>
    <name evidence="3" type="ORF">CDL15_Pgr014466</name>
</gene>
<dbReference type="AlphaFoldDB" id="A0A218WE28"/>
<dbReference type="InterPro" id="IPR004883">
    <property type="entry name" value="LOB"/>
</dbReference>
<evidence type="ECO:0000259" key="2">
    <source>
        <dbReference type="PROSITE" id="PS50891"/>
    </source>
</evidence>
<dbReference type="GeneID" id="116212721"/>
<feature type="domain" description="LOB" evidence="2">
    <location>
        <begin position="1"/>
        <end position="107"/>
    </location>
</feature>
<name>A0A218WE28_PUNGR</name>
<evidence type="ECO:0000313" key="4">
    <source>
        <dbReference type="Proteomes" id="UP000197138"/>
    </source>
</evidence>
<reference evidence="6" key="4">
    <citation type="submission" date="2025-04" db="UniProtKB">
        <authorList>
            <consortium name="RefSeq"/>
        </authorList>
    </citation>
    <scope>IDENTIFICATION</scope>
    <source>
        <tissue evidence="6">Leaf</tissue>
    </source>
</reference>
<dbReference type="GO" id="GO:0010468">
    <property type="term" value="P:regulation of gene expression"/>
    <property type="evidence" value="ECO:0007669"/>
    <property type="project" value="TreeGrafter"/>
</dbReference>
<organism evidence="3 4">
    <name type="scientific">Punica granatum</name>
    <name type="common">Pomegranate</name>
    <dbReference type="NCBI Taxonomy" id="22663"/>
    <lineage>
        <taxon>Eukaryota</taxon>
        <taxon>Viridiplantae</taxon>
        <taxon>Streptophyta</taxon>
        <taxon>Embryophyta</taxon>
        <taxon>Tracheophyta</taxon>
        <taxon>Spermatophyta</taxon>
        <taxon>Magnoliopsida</taxon>
        <taxon>eudicotyledons</taxon>
        <taxon>Gunneridae</taxon>
        <taxon>Pentapetalae</taxon>
        <taxon>rosids</taxon>
        <taxon>malvids</taxon>
        <taxon>Myrtales</taxon>
        <taxon>Lythraceae</taxon>
        <taxon>Punica</taxon>
    </lineage>
</organism>
<dbReference type="Proteomes" id="UP000515151">
    <property type="component" value="Chromosome 7"/>
</dbReference>
<evidence type="ECO:0000313" key="6">
    <source>
        <dbReference type="RefSeq" id="XP_031403236.1"/>
    </source>
</evidence>
<dbReference type="SMR" id="A0A218WE28"/>
<evidence type="ECO:0000313" key="5">
    <source>
        <dbReference type="Proteomes" id="UP000515151"/>
    </source>
</evidence>
<sequence length="210" mass="22238">MSCNGCRVLRKGCSESCVLRTCLQWIPTPEGQGNATLFLARFFGRSDLLSLIAAVPEPQRPALFQSLLFEACGRTVNPVNGAVGLLSSGNWHICQAAVDTVLSGGALQPLPGILSSALPRDELSTSTCRGQTLLGHQFTSSSPAAQGDLNNCNLGLNSANKFSGKRRGKRSHFMENWPVKTASTLSSEVSEVATVSSGGGQETKLLNLFI</sequence>
<evidence type="ECO:0000313" key="3">
    <source>
        <dbReference type="EMBL" id="OWM70793.1"/>
    </source>
</evidence>